<evidence type="ECO:0000313" key="1">
    <source>
        <dbReference type="EMBL" id="JAD98473.1"/>
    </source>
</evidence>
<dbReference type="EMBL" id="GBRH01199422">
    <property type="protein sequence ID" value="JAD98473.1"/>
    <property type="molecule type" value="Transcribed_RNA"/>
</dbReference>
<name>A0A0A9EHH3_ARUDO</name>
<proteinExistence type="predicted"/>
<reference evidence="1" key="2">
    <citation type="journal article" date="2015" name="Data Brief">
        <title>Shoot transcriptome of the giant reed, Arundo donax.</title>
        <authorList>
            <person name="Barrero R.A."/>
            <person name="Guerrero F.D."/>
            <person name="Moolhuijzen P."/>
            <person name="Goolsby J.A."/>
            <person name="Tidwell J."/>
            <person name="Bellgard S.E."/>
            <person name="Bellgard M.I."/>
        </authorList>
    </citation>
    <scope>NUCLEOTIDE SEQUENCE</scope>
    <source>
        <tissue evidence="1">Shoot tissue taken approximately 20 cm above the soil surface</tissue>
    </source>
</reference>
<accession>A0A0A9EHH3</accession>
<organism evidence="1">
    <name type="scientific">Arundo donax</name>
    <name type="common">Giant reed</name>
    <name type="synonym">Donax arundinaceus</name>
    <dbReference type="NCBI Taxonomy" id="35708"/>
    <lineage>
        <taxon>Eukaryota</taxon>
        <taxon>Viridiplantae</taxon>
        <taxon>Streptophyta</taxon>
        <taxon>Embryophyta</taxon>
        <taxon>Tracheophyta</taxon>
        <taxon>Spermatophyta</taxon>
        <taxon>Magnoliopsida</taxon>
        <taxon>Liliopsida</taxon>
        <taxon>Poales</taxon>
        <taxon>Poaceae</taxon>
        <taxon>PACMAD clade</taxon>
        <taxon>Arundinoideae</taxon>
        <taxon>Arundineae</taxon>
        <taxon>Arundo</taxon>
    </lineage>
</organism>
<reference evidence="1" key="1">
    <citation type="submission" date="2014-09" db="EMBL/GenBank/DDBJ databases">
        <authorList>
            <person name="Magalhaes I.L.F."/>
            <person name="Oliveira U."/>
            <person name="Santos F.R."/>
            <person name="Vidigal T.H.D.A."/>
            <person name="Brescovit A.D."/>
            <person name="Santos A.J."/>
        </authorList>
    </citation>
    <scope>NUCLEOTIDE SEQUENCE</scope>
    <source>
        <tissue evidence="1">Shoot tissue taken approximately 20 cm above the soil surface</tissue>
    </source>
</reference>
<sequence>MPNLEHKAAMV</sequence>
<protein>
    <submittedName>
        <fullName evidence="1">Uncharacterized protein</fullName>
    </submittedName>
</protein>